<name>A0A1G6ICZ9_9RHOB</name>
<dbReference type="CDD" id="cd03801">
    <property type="entry name" value="GT4_PimA-like"/>
    <property type="match status" value="1"/>
</dbReference>
<proteinExistence type="predicted"/>
<keyword evidence="2" id="KW-0808">Transferase</keyword>
<dbReference type="Gene3D" id="3.40.50.2000">
    <property type="entry name" value="Glycogen Phosphorylase B"/>
    <property type="match status" value="2"/>
</dbReference>
<dbReference type="SUPFAM" id="SSF53756">
    <property type="entry name" value="UDP-Glycosyltransferase/glycogen phosphorylase"/>
    <property type="match status" value="1"/>
</dbReference>
<organism evidence="2 3">
    <name type="scientific">Ruegeria marina</name>
    <dbReference type="NCBI Taxonomy" id="639004"/>
    <lineage>
        <taxon>Bacteria</taxon>
        <taxon>Pseudomonadati</taxon>
        <taxon>Pseudomonadota</taxon>
        <taxon>Alphaproteobacteria</taxon>
        <taxon>Rhodobacterales</taxon>
        <taxon>Roseobacteraceae</taxon>
        <taxon>Ruegeria</taxon>
    </lineage>
</organism>
<dbReference type="PANTHER" id="PTHR45947:SF3">
    <property type="entry name" value="SULFOQUINOVOSYL TRANSFERASE SQD2"/>
    <property type="match status" value="1"/>
</dbReference>
<dbReference type="Proteomes" id="UP000199628">
    <property type="component" value="Unassembled WGS sequence"/>
</dbReference>
<keyword evidence="3" id="KW-1185">Reference proteome</keyword>
<evidence type="ECO:0000259" key="1">
    <source>
        <dbReference type="Pfam" id="PF00534"/>
    </source>
</evidence>
<protein>
    <submittedName>
        <fullName evidence="2">Glycosyltransferase involved in cell wall bisynthesis</fullName>
    </submittedName>
</protein>
<accession>A0A1G6ICZ9</accession>
<reference evidence="3" key="1">
    <citation type="submission" date="2016-10" db="EMBL/GenBank/DDBJ databases">
        <authorList>
            <person name="Varghese N."/>
            <person name="Submissions S."/>
        </authorList>
    </citation>
    <scope>NUCLEOTIDE SEQUENCE [LARGE SCALE GENOMIC DNA]</scope>
    <source>
        <strain evidence="3">CGMCC 1.9108</strain>
    </source>
</reference>
<dbReference type="Pfam" id="PF00534">
    <property type="entry name" value="Glycos_transf_1"/>
    <property type="match status" value="1"/>
</dbReference>
<dbReference type="OrthoDB" id="9807414at2"/>
<dbReference type="AlphaFoldDB" id="A0A1G6ICZ9"/>
<dbReference type="STRING" id="639004.SAMN04488239_10188"/>
<dbReference type="InterPro" id="IPR050194">
    <property type="entry name" value="Glycosyltransferase_grp1"/>
</dbReference>
<dbReference type="RefSeq" id="WP_093026747.1">
    <property type="nucleotide sequence ID" value="NZ_FMZV01000001.1"/>
</dbReference>
<feature type="domain" description="Glycosyl transferase family 1" evidence="1">
    <location>
        <begin position="232"/>
        <end position="378"/>
    </location>
</feature>
<dbReference type="InterPro" id="IPR001296">
    <property type="entry name" value="Glyco_trans_1"/>
</dbReference>
<dbReference type="PANTHER" id="PTHR45947">
    <property type="entry name" value="SULFOQUINOVOSYL TRANSFERASE SQD2"/>
    <property type="match status" value="1"/>
</dbReference>
<gene>
    <name evidence="2" type="ORF">SAMN04488239_10188</name>
</gene>
<dbReference type="GO" id="GO:0016757">
    <property type="term" value="F:glycosyltransferase activity"/>
    <property type="evidence" value="ECO:0007669"/>
    <property type="project" value="InterPro"/>
</dbReference>
<sequence>MTGAGPGRVVILSDFATVRGGASKLAVMQAGQLTRQGVPVTFFTGDSEADLPAGVDLVSLGGRRLLDQGKLEAAIAGLWNRKAEVLLRDWIASNDTPATIYHVHGYHQTLSPSVLAPLKRVRNRTVMHAHDYFLACPNGAFFDFRAARTCNRQALSWPCIARNCDKRNYGHKLWRVARQTLQNRARSRLLPEVGTILLHDGMQRRLFPQGGGGQVFSIANPADPMLANPVAAERNRALVFVGDIHEYKGVFVLAEAGRRAGLSVVFAGAGQDLSRLREEYPEHHYAGWQDREGLCRILAEARLLVAPTLGPEPFGLAPVEALLSGVPVIISDEMLLGREIETRDMGRVFRAGDSEALAKLLAELAGDDARVALMSRNAVARGRELSLSSEAWCAALTEIYERLLEDAGRDARA</sequence>
<dbReference type="EMBL" id="FMZV01000001">
    <property type="protein sequence ID" value="SDC04280.1"/>
    <property type="molecule type" value="Genomic_DNA"/>
</dbReference>
<evidence type="ECO:0000313" key="2">
    <source>
        <dbReference type="EMBL" id="SDC04280.1"/>
    </source>
</evidence>
<evidence type="ECO:0000313" key="3">
    <source>
        <dbReference type="Proteomes" id="UP000199628"/>
    </source>
</evidence>